<sequence>MAARKKAEAQQLLIELDSDRDWANACKRPGLLVVDVYSEWCGPCSSMTGHLRRIKLELGDEFLTLATFSEV</sequence>
<dbReference type="InterPro" id="IPR017937">
    <property type="entry name" value="Thioredoxin_CS"/>
</dbReference>
<reference evidence="2 3" key="1">
    <citation type="submission" date="2019-05" db="EMBL/GenBank/DDBJ databases">
        <title>Another draft genome of Portunus trituberculatus and its Hox gene families provides insights of decapod evolution.</title>
        <authorList>
            <person name="Jeong J.-H."/>
            <person name="Song I."/>
            <person name="Kim S."/>
            <person name="Choi T."/>
            <person name="Kim D."/>
            <person name="Ryu S."/>
            <person name="Kim W."/>
        </authorList>
    </citation>
    <scope>NUCLEOTIDE SEQUENCE [LARGE SCALE GENOMIC DNA]</scope>
    <source>
        <tissue evidence="2">Muscle</tissue>
    </source>
</reference>
<evidence type="ECO:0000313" key="3">
    <source>
        <dbReference type="Proteomes" id="UP000324222"/>
    </source>
</evidence>
<gene>
    <name evidence="2" type="primary">CiIC3</name>
    <name evidence="2" type="ORF">E2C01_063568</name>
</gene>
<organism evidence="2 3">
    <name type="scientific">Portunus trituberculatus</name>
    <name type="common">Swimming crab</name>
    <name type="synonym">Neptunus trituberculatus</name>
    <dbReference type="NCBI Taxonomy" id="210409"/>
    <lineage>
        <taxon>Eukaryota</taxon>
        <taxon>Metazoa</taxon>
        <taxon>Ecdysozoa</taxon>
        <taxon>Arthropoda</taxon>
        <taxon>Crustacea</taxon>
        <taxon>Multicrustacea</taxon>
        <taxon>Malacostraca</taxon>
        <taxon>Eumalacostraca</taxon>
        <taxon>Eucarida</taxon>
        <taxon>Decapoda</taxon>
        <taxon>Pleocyemata</taxon>
        <taxon>Brachyura</taxon>
        <taxon>Eubrachyura</taxon>
        <taxon>Portunoidea</taxon>
        <taxon>Portunidae</taxon>
        <taxon>Portuninae</taxon>
        <taxon>Portunus</taxon>
    </lineage>
</organism>
<dbReference type="PROSITE" id="PS00194">
    <property type="entry name" value="THIOREDOXIN_1"/>
    <property type="match status" value="1"/>
</dbReference>
<dbReference type="PANTHER" id="PTHR46135">
    <property type="entry name" value="NME/NM23 FAMILY MEMBER 8"/>
    <property type="match status" value="1"/>
</dbReference>
<dbReference type="InterPro" id="IPR013766">
    <property type="entry name" value="Thioredoxin_domain"/>
</dbReference>
<dbReference type="Proteomes" id="UP000324222">
    <property type="component" value="Unassembled WGS sequence"/>
</dbReference>
<name>A0A5B7HIH8_PORTR</name>
<dbReference type="InterPro" id="IPR051766">
    <property type="entry name" value="TXND_domain-containing"/>
</dbReference>
<evidence type="ECO:0000313" key="2">
    <source>
        <dbReference type="EMBL" id="MPC69345.1"/>
    </source>
</evidence>
<feature type="domain" description="Thioredoxin" evidence="1">
    <location>
        <begin position="19"/>
        <end position="60"/>
    </location>
</feature>
<dbReference type="Pfam" id="PF00085">
    <property type="entry name" value="Thioredoxin"/>
    <property type="match status" value="1"/>
</dbReference>
<protein>
    <submittedName>
        <fullName evidence="2">Thioredoxin domain-containing protein 3</fullName>
    </submittedName>
</protein>
<dbReference type="AlphaFoldDB" id="A0A5B7HIH8"/>
<dbReference type="OrthoDB" id="10263751at2759"/>
<dbReference type="EMBL" id="VSRR010029248">
    <property type="protein sequence ID" value="MPC69345.1"/>
    <property type="molecule type" value="Genomic_DNA"/>
</dbReference>
<accession>A0A5B7HIH8</accession>
<dbReference type="SUPFAM" id="SSF52833">
    <property type="entry name" value="Thioredoxin-like"/>
    <property type="match status" value="1"/>
</dbReference>
<dbReference type="PANTHER" id="PTHR46135:SF3">
    <property type="entry name" value="NME_NM23 FAMILY MEMBER 8"/>
    <property type="match status" value="1"/>
</dbReference>
<comment type="caution">
    <text evidence="2">The sequence shown here is derived from an EMBL/GenBank/DDBJ whole genome shotgun (WGS) entry which is preliminary data.</text>
</comment>
<proteinExistence type="predicted"/>
<dbReference type="InterPro" id="IPR036249">
    <property type="entry name" value="Thioredoxin-like_sf"/>
</dbReference>
<keyword evidence="3" id="KW-1185">Reference proteome</keyword>
<evidence type="ECO:0000259" key="1">
    <source>
        <dbReference type="Pfam" id="PF00085"/>
    </source>
</evidence>
<dbReference type="Gene3D" id="3.40.30.10">
    <property type="entry name" value="Glutaredoxin"/>
    <property type="match status" value="1"/>
</dbReference>